<name>A0A8S9TNJ6_PHYIN</name>
<dbReference type="AlphaFoldDB" id="A0A8S9TNJ6"/>
<gene>
    <name evidence="1" type="ORF">GN958_ATG20379</name>
</gene>
<dbReference type="Proteomes" id="UP000704712">
    <property type="component" value="Unassembled WGS sequence"/>
</dbReference>
<comment type="caution">
    <text evidence="1">The sequence shown here is derived from an EMBL/GenBank/DDBJ whole genome shotgun (WGS) entry which is preliminary data.</text>
</comment>
<reference evidence="1" key="1">
    <citation type="submission" date="2020-03" db="EMBL/GenBank/DDBJ databases">
        <title>Hybrid Assembly of Korean Phytophthora infestans isolates.</title>
        <authorList>
            <person name="Prokchorchik M."/>
            <person name="Lee Y."/>
            <person name="Seo J."/>
            <person name="Cho J.-H."/>
            <person name="Park Y.-E."/>
            <person name="Jang D.-C."/>
            <person name="Im J.-S."/>
            <person name="Choi J.-G."/>
            <person name="Park H.-J."/>
            <person name="Lee G.-B."/>
            <person name="Lee Y.-G."/>
            <person name="Hong S.-Y."/>
            <person name="Cho K."/>
            <person name="Sohn K.H."/>
        </authorList>
    </citation>
    <scope>NUCLEOTIDE SEQUENCE</scope>
    <source>
        <strain evidence="1">KR_2_A2</strain>
    </source>
</reference>
<sequence>MWALSAQVYLVRQDRSGSRQQSEGWCCGALSTISWNGSAAVASVALCVATAVLVDVSNDSTNTVDHLDCKEVGASLSKLYQDLLVLPFARQLFIEQERLKCITTCEVVRHGVNNELNGLLHIICTGNVLRRDLAQQHRLRAPTVAVEEATLRAGSLANAMAKSHLLRRQQDACCVELVAGDALYTATSTGNWGYASDTRDFHDILTMPYLKLLVTTAAFTPCEILIADCPASILAPKTPRLTLDFDDLDAVILGTGDRDDLAAGWLGGSLHFCMSSLAAHQHSERVVKTVPSGEAPT</sequence>
<evidence type="ECO:0000313" key="2">
    <source>
        <dbReference type="Proteomes" id="UP000704712"/>
    </source>
</evidence>
<organism evidence="1 2">
    <name type="scientific">Phytophthora infestans</name>
    <name type="common">Potato late blight agent</name>
    <name type="synonym">Botrytis infestans</name>
    <dbReference type="NCBI Taxonomy" id="4787"/>
    <lineage>
        <taxon>Eukaryota</taxon>
        <taxon>Sar</taxon>
        <taxon>Stramenopiles</taxon>
        <taxon>Oomycota</taxon>
        <taxon>Peronosporomycetes</taxon>
        <taxon>Peronosporales</taxon>
        <taxon>Peronosporaceae</taxon>
        <taxon>Phytophthora</taxon>
    </lineage>
</organism>
<proteinExistence type="predicted"/>
<protein>
    <submittedName>
        <fullName evidence="1">Uncharacterized protein</fullName>
    </submittedName>
</protein>
<dbReference type="EMBL" id="JAACNO010002837">
    <property type="protein sequence ID" value="KAF4130485.1"/>
    <property type="molecule type" value="Genomic_DNA"/>
</dbReference>
<accession>A0A8S9TNJ6</accession>
<evidence type="ECO:0000313" key="1">
    <source>
        <dbReference type="EMBL" id="KAF4130485.1"/>
    </source>
</evidence>